<keyword evidence="2" id="KW-0159">Chromosome partition</keyword>
<dbReference type="InterPro" id="IPR036086">
    <property type="entry name" value="ParB/Sulfiredoxin_sf"/>
</dbReference>
<dbReference type="Gene3D" id="1.10.10.2830">
    <property type="match status" value="1"/>
</dbReference>
<accession>J9GRE1</accession>
<comment type="caution">
    <text evidence="5">The sequence shown here is derived from an EMBL/GenBank/DDBJ whole genome shotgun (WGS) entry which is preliminary data.</text>
</comment>
<gene>
    <name evidence="5" type="ORF">EVA_06810</name>
</gene>
<evidence type="ECO:0000313" key="5">
    <source>
        <dbReference type="EMBL" id="EJX05083.1"/>
    </source>
</evidence>
<sequence>MAASIKEYGIVQPLVVRKKGKVFELVAGERRLRAAKLAGLENVPVIIKDYDDDKMMEIALIENIQRHDLNPIEEAHGLRRLMVEFKLTQEQAAEKVGRSRVAVTNILRLLNLPEAIQNYIIQGTLTMGQAKQLLGLPQEEQQLEIAKAIIENGWSSRITEDVVRLLKEGKQIKLIREIVEEQANEKQKKKAAKPQTEADVFCHEFETRLIELLGTKVKVMPKTKGKNHGGTIQIEYYSPDDLERIYEALQPGSKEAEESTAPKRLHV</sequence>
<dbReference type="GO" id="GO:0007059">
    <property type="term" value="P:chromosome segregation"/>
    <property type="evidence" value="ECO:0007669"/>
    <property type="project" value="UniProtKB-KW"/>
</dbReference>
<dbReference type="AlphaFoldDB" id="J9GRE1"/>
<dbReference type="Gene3D" id="3.90.1530.30">
    <property type="match status" value="1"/>
</dbReference>
<dbReference type="Pfam" id="PF02195">
    <property type="entry name" value="ParB_N"/>
    <property type="match status" value="1"/>
</dbReference>
<evidence type="ECO:0000256" key="3">
    <source>
        <dbReference type="ARBA" id="ARBA00023125"/>
    </source>
</evidence>
<reference evidence="5" key="1">
    <citation type="journal article" date="2012" name="PLoS ONE">
        <title>Gene sets for utilization of primary and secondary nutrition supplies in the distal gut of endangered iberian lynx.</title>
        <authorList>
            <person name="Alcaide M."/>
            <person name="Messina E."/>
            <person name="Richter M."/>
            <person name="Bargiela R."/>
            <person name="Peplies J."/>
            <person name="Huws S.A."/>
            <person name="Newbold C.J."/>
            <person name="Golyshin P.N."/>
            <person name="Simon M.A."/>
            <person name="Lopez G."/>
            <person name="Yakimov M.M."/>
            <person name="Ferrer M."/>
        </authorList>
    </citation>
    <scope>NUCLEOTIDE SEQUENCE</scope>
</reference>
<evidence type="ECO:0000259" key="4">
    <source>
        <dbReference type="SMART" id="SM00470"/>
    </source>
</evidence>
<dbReference type="NCBIfam" id="TIGR00180">
    <property type="entry name" value="parB_part"/>
    <property type="match status" value="1"/>
</dbReference>
<dbReference type="EMBL" id="AMCI01001586">
    <property type="protein sequence ID" value="EJX05083.1"/>
    <property type="molecule type" value="Genomic_DNA"/>
</dbReference>
<evidence type="ECO:0000256" key="1">
    <source>
        <dbReference type="ARBA" id="ARBA00006295"/>
    </source>
</evidence>
<name>J9GRE1_9ZZZZ</name>
<keyword evidence="3" id="KW-0238">DNA-binding</keyword>
<dbReference type="PANTHER" id="PTHR33375:SF1">
    <property type="entry name" value="CHROMOSOME-PARTITIONING PROTEIN PARB-RELATED"/>
    <property type="match status" value="1"/>
</dbReference>
<dbReference type="InterPro" id="IPR004437">
    <property type="entry name" value="ParB/RepB/Spo0J"/>
</dbReference>
<dbReference type="SUPFAM" id="SSF109709">
    <property type="entry name" value="KorB DNA-binding domain-like"/>
    <property type="match status" value="1"/>
</dbReference>
<dbReference type="InterPro" id="IPR003115">
    <property type="entry name" value="ParB_N"/>
</dbReference>
<dbReference type="SMART" id="SM00470">
    <property type="entry name" value="ParB"/>
    <property type="match status" value="1"/>
</dbReference>
<feature type="domain" description="ParB-like N-terminal" evidence="4">
    <location>
        <begin position="1"/>
        <end position="64"/>
    </location>
</feature>
<dbReference type="SUPFAM" id="SSF110849">
    <property type="entry name" value="ParB/Sulfiredoxin"/>
    <property type="match status" value="1"/>
</dbReference>
<dbReference type="Pfam" id="PF23552">
    <property type="entry name" value="ParB_C"/>
    <property type="match status" value="1"/>
</dbReference>
<dbReference type="InterPro" id="IPR057240">
    <property type="entry name" value="ParB_dimer_C"/>
</dbReference>
<dbReference type="Pfam" id="PF17762">
    <property type="entry name" value="HTH_ParB"/>
    <property type="match status" value="1"/>
</dbReference>
<dbReference type="FunFam" id="1.10.10.2830:FF:000001">
    <property type="entry name" value="Chromosome partitioning protein ParB"/>
    <property type="match status" value="1"/>
</dbReference>
<evidence type="ECO:0000256" key="2">
    <source>
        <dbReference type="ARBA" id="ARBA00022829"/>
    </source>
</evidence>
<comment type="similarity">
    <text evidence="1">Belongs to the ParB family.</text>
</comment>
<dbReference type="InterPro" id="IPR041468">
    <property type="entry name" value="HTH_ParB/Spo0J"/>
</dbReference>
<organism evidence="5">
    <name type="scientific">gut metagenome</name>
    <dbReference type="NCBI Taxonomy" id="749906"/>
    <lineage>
        <taxon>unclassified sequences</taxon>
        <taxon>metagenomes</taxon>
        <taxon>organismal metagenomes</taxon>
    </lineage>
</organism>
<dbReference type="GO" id="GO:0003677">
    <property type="term" value="F:DNA binding"/>
    <property type="evidence" value="ECO:0007669"/>
    <property type="project" value="UniProtKB-KW"/>
</dbReference>
<protein>
    <submittedName>
        <fullName evidence="5">Stage 0 sporulation protein J</fullName>
    </submittedName>
</protein>
<dbReference type="GO" id="GO:0045881">
    <property type="term" value="P:positive regulation of sporulation resulting in formation of a cellular spore"/>
    <property type="evidence" value="ECO:0007669"/>
    <property type="project" value="TreeGrafter"/>
</dbReference>
<dbReference type="GO" id="GO:0005694">
    <property type="term" value="C:chromosome"/>
    <property type="evidence" value="ECO:0007669"/>
    <property type="project" value="TreeGrafter"/>
</dbReference>
<dbReference type="InterPro" id="IPR050336">
    <property type="entry name" value="Chromosome_partition/occlusion"/>
</dbReference>
<proteinExistence type="inferred from homology"/>
<dbReference type="PANTHER" id="PTHR33375">
    <property type="entry name" value="CHROMOSOME-PARTITIONING PROTEIN PARB-RELATED"/>
    <property type="match status" value="1"/>
</dbReference>